<sequence length="721" mass="79963">MNFRISLLAAKTCVLGGLACTVCYGDTQRLQPAWFEPLPGVGPEDIGPIPAQPAVPLTNDDRVYIKAGHFYKGCAHDASNACKPTRIRFFGVNLALSANFPSKVDGEALAKRLAGMGVNLVRLHAIDQPSKQRDVDPTGVLVDASLPVLDQRAVKSIKRLIDQFGRHGIYVDINLHVNHTFPPSRPNDFIPSQSKPLQIFDEEMIRWQERYTESLASALDLRHTPGLAMVEIDNESTLIDNWQEGRLDTLVKGRFLDLLTLKWRQYENAHNLHHRPIPLNPRGLPPDYARDAASFFVDLDRRYIGRIASVVRMQVGDSTAVSGTQIIHGGRWKHGGFVNFDVNQAATFTDAHFYVDHYWFPGRQWDWSNWRISNSWLGDVFESTLMNLAFARAADKPFVVSEFNQPWPNQQASDLLPVVTQFAVSQDWDGLILYAYSHDHNWKSNTPSDFSLKGDWTKLAQFAQCAYYFRNLLPNTSLAKAIVSLNRNERITAATKNISGDLSGYLAAQRIVAASAPMQNQIQVADSPTVGIQSADASRSSSYLSYDERARQIRFGSAYAAGISGFIGIDSTVHSTVFDLTLLPRSRGFATAFITSLDSRPLSESKRLLLSLPGFSMGLSRAGPQQLNTTDLGGKWWTIPPDSSHAKSANLYDVNGPTEMERIPAKITLHLRNAAASVYALDMSGNRIASIDAYADGNDVTFSVNTAAQQFAAAYEIILER</sequence>
<dbReference type="SUPFAM" id="SSF51445">
    <property type="entry name" value="(Trans)glycosidases"/>
    <property type="match status" value="1"/>
</dbReference>
<dbReference type="InterPro" id="IPR017853">
    <property type="entry name" value="GH"/>
</dbReference>
<reference evidence="1 2" key="1">
    <citation type="submission" date="2024-01" db="EMBL/GenBank/DDBJ databases">
        <title>The diversity of rhizobia nodulating Mimosa spp. in eleven states of Brazil covering several biomes is determined by host plant, location, and edaphic factors.</title>
        <authorList>
            <person name="Rouws L."/>
            <person name="Barauna A."/>
            <person name="Beukes C."/>
            <person name="De Faria S.M."/>
            <person name="Gross E."/>
            <person name="Dos Reis Junior F.B."/>
            <person name="Simon M."/>
            <person name="Maluk M."/>
            <person name="Odee D.W."/>
            <person name="Kenicer G."/>
            <person name="Young J.P.W."/>
            <person name="Reis V.M."/>
            <person name="Zilli J."/>
            <person name="James E.K."/>
        </authorList>
    </citation>
    <scope>NUCLEOTIDE SEQUENCE [LARGE SCALE GENOMIC DNA]</scope>
    <source>
        <strain evidence="1 2">JHI1651</strain>
    </source>
</reference>
<dbReference type="EMBL" id="JAYLVJ010000082">
    <property type="protein sequence ID" value="MEO1759588.1"/>
    <property type="molecule type" value="Genomic_DNA"/>
</dbReference>
<accession>A0ABV0E9S8</accession>
<dbReference type="RefSeq" id="WP_107203763.1">
    <property type="nucleotide sequence ID" value="NZ_JAYLVJ010000082.1"/>
</dbReference>
<evidence type="ECO:0008006" key="3">
    <source>
        <dbReference type="Google" id="ProtNLM"/>
    </source>
</evidence>
<organism evidence="1 2">
    <name type="scientific">Paraburkholderia caribensis</name>
    <dbReference type="NCBI Taxonomy" id="75105"/>
    <lineage>
        <taxon>Bacteria</taxon>
        <taxon>Pseudomonadati</taxon>
        <taxon>Pseudomonadota</taxon>
        <taxon>Betaproteobacteria</taxon>
        <taxon>Burkholderiales</taxon>
        <taxon>Burkholderiaceae</taxon>
        <taxon>Paraburkholderia</taxon>
    </lineage>
</organism>
<dbReference type="Gene3D" id="3.20.20.80">
    <property type="entry name" value="Glycosidases"/>
    <property type="match status" value="1"/>
</dbReference>
<comment type="caution">
    <text evidence="1">The sequence shown here is derived from an EMBL/GenBank/DDBJ whole genome shotgun (WGS) entry which is preliminary data.</text>
</comment>
<dbReference type="Proteomes" id="UP001462961">
    <property type="component" value="Unassembled WGS sequence"/>
</dbReference>
<evidence type="ECO:0000313" key="2">
    <source>
        <dbReference type="Proteomes" id="UP001462961"/>
    </source>
</evidence>
<name>A0ABV0E9S8_9BURK</name>
<evidence type="ECO:0000313" key="1">
    <source>
        <dbReference type="EMBL" id="MEO1759588.1"/>
    </source>
</evidence>
<keyword evidence="2" id="KW-1185">Reference proteome</keyword>
<protein>
    <recommendedName>
        <fullName evidence="3">Glycoside hydrolase family 5 domain-containing protein</fullName>
    </recommendedName>
</protein>
<proteinExistence type="predicted"/>
<gene>
    <name evidence="1" type="ORF">VOI32_37640</name>
</gene>